<dbReference type="STRING" id="242507.G4NJD7"/>
<dbReference type="CDD" id="cd12148">
    <property type="entry name" value="fungal_TF_MHR"/>
    <property type="match status" value="1"/>
</dbReference>
<dbReference type="GeneID" id="12984892"/>
<dbReference type="PROSITE" id="PS00463">
    <property type="entry name" value="ZN2_CY6_FUNGAL_1"/>
    <property type="match status" value="1"/>
</dbReference>
<evidence type="ECO:0000256" key="1">
    <source>
        <dbReference type="ARBA" id="ARBA00023242"/>
    </source>
</evidence>
<dbReference type="InterPro" id="IPR001138">
    <property type="entry name" value="Zn2Cys6_DnaBD"/>
</dbReference>
<dbReference type="RefSeq" id="XP_003721096.1">
    <property type="nucleotide sequence ID" value="XM_003721048.1"/>
</dbReference>
<keyword evidence="1" id="KW-0539">Nucleus</keyword>
<dbReference type="CDD" id="cd00067">
    <property type="entry name" value="GAL4"/>
    <property type="match status" value="1"/>
</dbReference>
<dbReference type="InterPro" id="IPR036864">
    <property type="entry name" value="Zn2-C6_fun-type_DNA-bd_sf"/>
</dbReference>
<dbReference type="SMART" id="SM00066">
    <property type="entry name" value="GAL4"/>
    <property type="match status" value="1"/>
</dbReference>
<dbReference type="eggNOG" id="ENOG502QT5J">
    <property type="taxonomic scope" value="Eukaryota"/>
</dbReference>
<dbReference type="VEuPathDB" id="FungiDB:MGG_15023"/>
<feature type="region of interest" description="Disordered" evidence="2">
    <location>
        <begin position="63"/>
        <end position="146"/>
    </location>
</feature>
<feature type="region of interest" description="Disordered" evidence="2">
    <location>
        <begin position="549"/>
        <end position="590"/>
    </location>
</feature>
<evidence type="ECO:0000259" key="3">
    <source>
        <dbReference type="PROSITE" id="PS50048"/>
    </source>
</evidence>
<dbReference type="InterPro" id="IPR053181">
    <property type="entry name" value="EcdB-like_regulator"/>
</dbReference>
<organism evidence="4 5">
    <name type="scientific">Pyricularia oryzae (strain 70-15 / ATCC MYA-4617 / FGSC 8958)</name>
    <name type="common">Rice blast fungus</name>
    <name type="synonym">Magnaporthe oryzae</name>
    <dbReference type="NCBI Taxonomy" id="242507"/>
    <lineage>
        <taxon>Eukaryota</taxon>
        <taxon>Fungi</taxon>
        <taxon>Dikarya</taxon>
        <taxon>Ascomycota</taxon>
        <taxon>Pezizomycotina</taxon>
        <taxon>Sordariomycetes</taxon>
        <taxon>Sordariomycetidae</taxon>
        <taxon>Magnaporthales</taxon>
        <taxon>Pyriculariaceae</taxon>
        <taxon>Pyricularia</taxon>
    </lineage>
</organism>
<feature type="compositionally biased region" description="Pro residues" evidence="2">
    <location>
        <begin position="68"/>
        <end position="84"/>
    </location>
</feature>
<feature type="region of interest" description="Disordered" evidence="2">
    <location>
        <begin position="354"/>
        <end position="421"/>
    </location>
</feature>
<feature type="compositionally biased region" description="Pro residues" evidence="2">
    <location>
        <begin position="128"/>
        <end position="137"/>
    </location>
</feature>
<feature type="compositionally biased region" description="Polar residues" evidence="2">
    <location>
        <begin position="15"/>
        <end position="25"/>
    </location>
</feature>
<dbReference type="PHI-base" id="PHI:3309"/>
<gene>
    <name evidence="4" type="ORF">MGG_15023</name>
</gene>
<reference key="2">
    <citation type="submission" date="2011-05" db="EMBL/GenBank/DDBJ databases">
        <title>The Genome Sequence of Magnaporthe oryzae 70-15.</title>
        <authorList>
            <consortium name="The Broad Institute Genome Sequencing Platform"/>
            <person name="Ma L.-J."/>
            <person name="Dead R."/>
            <person name="Young S.K."/>
            <person name="Zeng Q."/>
            <person name="Gargeya S."/>
            <person name="Fitzgerald M."/>
            <person name="Haas B."/>
            <person name="Abouelleil A."/>
            <person name="Alvarado L."/>
            <person name="Arachchi H.M."/>
            <person name="Berlin A."/>
            <person name="Brown A."/>
            <person name="Chapman S.B."/>
            <person name="Chen Z."/>
            <person name="Dunbar C."/>
            <person name="Freedman E."/>
            <person name="Gearin G."/>
            <person name="Gellesch M."/>
            <person name="Goldberg J."/>
            <person name="Griggs A."/>
            <person name="Gujja S."/>
            <person name="Heiman D."/>
            <person name="Howarth C."/>
            <person name="Larson L."/>
            <person name="Lui A."/>
            <person name="MacDonald P.J.P."/>
            <person name="Mehta T."/>
            <person name="Montmayeur A."/>
            <person name="Murphy C."/>
            <person name="Neiman D."/>
            <person name="Pearson M."/>
            <person name="Priest M."/>
            <person name="Roberts A."/>
            <person name="Saif S."/>
            <person name="Shea T."/>
            <person name="Shenoy N."/>
            <person name="Sisk P."/>
            <person name="Stolte C."/>
            <person name="Sykes S."/>
            <person name="Yandava C."/>
            <person name="Wortman J."/>
            <person name="Nusbaum C."/>
            <person name="Birren B."/>
        </authorList>
    </citation>
    <scope>NUCLEOTIDE SEQUENCE</scope>
    <source>
        <strain>70-15</strain>
    </source>
</reference>
<evidence type="ECO:0000313" key="5">
    <source>
        <dbReference type="Proteomes" id="UP000009058"/>
    </source>
</evidence>
<dbReference type="Proteomes" id="UP000009058">
    <property type="component" value="Chromosome 7"/>
</dbReference>
<protein>
    <recommendedName>
        <fullName evidence="3">Zn(2)-C6 fungal-type domain-containing protein</fullName>
    </recommendedName>
</protein>
<dbReference type="OrthoDB" id="5244761at2759"/>
<sequence>MNQAPDGRWIRVPSAPTSPAQTSHRNAIRWPEQLQTAHHLDASHRLPGAHYQQPAQRSAITHDHLHYPPRPPPQQQQQQQPPPQQQQQQQSDQSSLGFERTYEVSSEYTVSPSPPMSAHRFHQHTAAPLPPRSPQPQPQQRDDTRKMSFDSVLQLPPRRTNARASQACNTCRRLKTKCDMARPCKTCRDRKGDCIYSGSVSKYHDRYSQLLFDGLQHEMAKLQERTEHIERVLGIMTAPALDRALTNSTVAYGEALAIREQWHPQAARIDPGMQAAVVPDVVGRPFGKAPAKIDTRPPVGPNDDPIMMNHPTLAQEILQWPAVSHFLQRQLASEGIQSPADFPLPQEQQRDRLCPSFGAGESYEKTDKLTPITQYELEPTGPSGPPLPNRIDWGPASVPSGHMSPEGAGSSPQGSSEPDMSPETVWKLVQSYKSNIQNMHPLMGQEELEAMVNKFLENQSSPAKKQSAAAAKLTVRRLNKRKRSPICNGQDVSASEGSDSHTPQHAQKLARSDVTIDDAVILCILALGKISSHKERLSGSFSEDVHSWQHRLSPARPEQQYPAPVSQSYPPLPGTLHPDQHATASPRKHMHDMPGLEYLIQATDIMSSQMHACTLKHVQASILCGLYYGQLGRALESLEQVQQAAMMIQQLIRSYLYRLQHMGICEVKDNQLIFAFWTCLQLESEILDQLRLPRSGILLYEHVMPKPNAVKALQTGVEQDVMEHYMAQLYLRRQLNHIHDMLQPSCDPQHMLHRQPMSPTTPLIRAFKQCLDKSEWASERLQFDDNDAPSPNLLQARLRAKYWKALVATFRPVIRAIVNMPYEMPIYKVEENENLGGEANLEDRVDVSLYPLDPIMLEHARQAVKALVESTRAFHAIQDARLVIPDVFGTAHMQWSNLITLVAIYRDPRIGRLVDGVTLRDLFRRTIEFLGVVVHAPSSLSVILRILQRLEMELFDGRTDRIP</sequence>
<evidence type="ECO:0000256" key="2">
    <source>
        <dbReference type="SAM" id="MobiDB-lite"/>
    </source>
</evidence>
<dbReference type="Gene3D" id="4.10.240.10">
    <property type="entry name" value="Zn(2)-C6 fungal-type DNA-binding domain"/>
    <property type="match status" value="1"/>
</dbReference>
<dbReference type="PANTHER" id="PTHR47785:SF4">
    <property type="entry name" value="ZN(II)2CYS6 TRANSCRIPTION FACTOR (EUROFUNG)"/>
    <property type="match status" value="1"/>
</dbReference>
<feature type="domain" description="Zn(2)-C6 fungal-type" evidence="3">
    <location>
        <begin position="167"/>
        <end position="196"/>
    </location>
</feature>
<dbReference type="SUPFAM" id="SSF57701">
    <property type="entry name" value="Zn2/Cys6 DNA-binding domain"/>
    <property type="match status" value="1"/>
</dbReference>
<dbReference type="AlphaFoldDB" id="G4NJD7"/>
<feature type="compositionally biased region" description="Polar residues" evidence="2">
    <location>
        <begin position="490"/>
        <end position="505"/>
    </location>
</feature>
<proteinExistence type="predicted"/>
<dbReference type="KEGG" id="mgr:MGG_15023"/>
<name>G4NJD7_PYRO7</name>
<dbReference type="GO" id="GO:0008270">
    <property type="term" value="F:zinc ion binding"/>
    <property type="evidence" value="ECO:0007669"/>
    <property type="project" value="InterPro"/>
</dbReference>
<accession>G4NJD7</accession>
<dbReference type="Pfam" id="PF00172">
    <property type="entry name" value="Zn_clus"/>
    <property type="match status" value="1"/>
</dbReference>
<keyword evidence="5" id="KW-1185">Reference proteome</keyword>
<dbReference type="HOGENOM" id="CLU_004835_0_1_1"/>
<feature type="region of interest" description="Disordered" evidence="2">
    <location>
        <begin position="1"/>
        <end position="36"/>
    </location>
</feature>
<evidence type="ECO:0000313" key="4">
    <source>
        <dbReference type="EMBL" id="EHA46353.1"/>
    </source>
</evidence>
<dbReference type="PROSITE" id="PS50048">
    <property type="entry name" value="ZN2_CY6_FUNGAL_2"/>
    <property type="match status" value="1"/>
</dbReference>
<reference evidence="4 5" key="1">
    <citation type="journal article" date="2005" name="Nature">
        <title>The genome sequence of the rice blast fungus Magnaporthe grisea.</title>
        <authorList>
            <person name="Dean R.A."/>
            <person name="Talbot N.J."/>
            <person name="Ebbole D.J."/>
            <person name="Farman M.L."/>
            <person name="Mitchell T.K."/>
            <person name="Orbach M.J."/>
            <person name="Thon M."/>
            <person name="Kulkarni R."/>
            <person name="Xu J.R."/>
            <person name="Pan H."/>
            <person name="Read N.D."/>
            <person name="Lee Y.H."/>
            <person name="Carbone I."/>
            <person name="Brown D."/>
            <person name="Oh Y.Y."/>
            <person name="Donofrio N."/>
            <person name="Jeong J.S."/>
            <person name="Soanes D.M."/>
            <person name="Djonovic S."/>
            <person name="Kolomiets E."/>
            <person name="Rehmeyer C."/>
            <person name="Li W."/>
            <person name="Harding M."/>
            <person name="Kim S."/>
            <person name="Lebrun M.H."/>
            <person name="Bohnert H."/>
            <person name="Coughlan S."/>
            <person name="Butler J."/>
            <person name="Calvo S."/>
            <person name="Ma L.J."/>
            <person name="Nicol R."/>
            <person name="Purcell S."/>
            <person name="Nusbaum C."/>
            <person name="Galagan J.E."/>
            <person name="Birren B.W."/>
        </authorList>
    </citation>
    <scope>NUCLEOTIDE SEQUENCE [LARGE SCALE GENOMIC DNA]</scope>
    <source>
        <strain evidence="5">70-15 / ATCC MYA-4617 / FGSC 8958</strain>
    </source>
</reference>
<dbReference type="PANTHER" id="PTHR47785">
    <property type="entry name" value="ZN(II)2CYS6 TRANSCRIPTION FACTOR (EUROFUNG)-RELATED-RELATED"/>
    <property type="match status" value="1"/>
</dbReference>
<dbReference type="InParanoid" id="G4NJD7"/>
<dbReference type="GO" id="GO:0000981">
    <property type="term" value="F:DNA-binding transcription factor activity, RNA polymerase II-specific"/>
    <property type="evidence" value="ECO:0007669"/>
    <property type="project" value="InterPro"/>
</dbReference>
<feature type="compositionally biased region" description="Basic residues" evidence="2">
    <location>
        <begin position="475"/>
        <end position="484"/>
    </location>
</feature>
<dbReference type="OMA" id="NTMMMFF"/>
<feature type="region of interest" description="Disordered" evidence="2">
    <location>
        <begin position="475"/>
        <end position="506"/>
    </location>
</feature>
<dbReference type="EMBL" id="CM001237">
    <property type="protein sequence ID" value="EHA46353.1"/>
    <property type="molecule type" value="Genomic_DNA"/>
</dbReference>